<accession>A0A6A6L4D9</accession>
<organism evidence="1 2">
    <name type="scientific">Hevea brasiliensis</name>
    <name type="common">Para rubber tree</name>
    <name type="synonym">Siphonia brasiliensis</name>
    <dbReference type="NCBI Taxonomy" id="3981"/>
    <lineage>
        <taxon>Eukaryota</taxon>
        <taxon>Viridiplantae</taxon>
        <taxon>Streptophyta</taxon>
        <taxon>Embryophyta</taxon>
        <taxon>Tracheophyta</taxon>
        <taxon>Spermatophyta</taxon>
        <taxon>Magnoliopsida</taxon>
        <taxon>eudicotyledons</taxon>
        <taxon>Gunneridae</taxon>
        <taxon>Pentapetalae</taxon>
        <taxon>rosids</taxon>
        <taxon>fabids</taxon>
        <taxon>Malpighiales</taxon>
        <taxon>Euphorbiaceae</taxon>
        <taxon>Crotonoideae</taxon>
        <taxon>Micrandreae</taxon>
        <taxon>Hevea</taxon>
    </lineage>
</organism>
<name>A0A6A6L4D9_HEVBR</name>
<comment type="caution">
    <text evidence="1">The sequence shown here is derived from an EMBL/GenBank/DDBJ whole genome shotgun (WGS) entry which is preliminary data.</text>
</comment>
<dbReference type="EMBL" id="JAAGAX010000013">
    <property type="protein sequence ID" value="KAF2296221.1"/>
    <property type="molecule type" value="Genomic_DNA"/>
</dbReference>
<keyword evidence="2" id="KW-1185">Reference proteome</keyword>
<reference evidence="1 2" key="1">
    <citation type="journal article" date="2020" name="Mol. Plant">
        <title>The Chromosome-Based Rubber Tree Genome Provides New Insights into Spurge Genome Evolution and Rubber Biosynthesis.</title>
        <authorList>
            <person name="Liu J."/>
            <person name="Shi C."/>
            <person name="Shi C.C."/>
            <person name="Li W."/>
            <person name="Zhang Q.J."/>
            <person name="Zhang Y."/>
            <person name="Li K."/>
            <person name="Lu H.F."/>
            <person name="Shi C."/>
            <person name="Zhu S.T."/>
            <person name="Xiao Z.Y."/>
            <person name="Nan H."/>
            <person name="Yue Y."/>
            <person name="Zhu X.G."/>
            <person name="Wu Y."/>
            <person name="Hong X.N."/>
            <person name="Fan G.Y."/>
            <person name="Tong Y."/>
            <person name="Zhang D."/>
            <person name="Mao C.L."/>
            <person name="Liu Y.L."/>
            <person name="Hao S.J."/>
            <person name="Liu W.Q."/>
            <person name="Lv M.Q."/>
            <person name="Zhang H.B."/>
            <person name="Liu Y."/>
            <person name="Hu-Tang G.R."/>
            <person name="Wang J.P."/>
            <person name="Wang J.H."/>
            <person name="Sun Y.H."/>
            <person name="Ni S.B."/>
            <person name="Chen W.B."/>
            <person name="Zhang X.C."/>
            <person name="Jiao Y.N."/>
            <person name="Eichler E.E."/>
            <person name="Li G.H."/>
            <person name="Liu X."/>
            <person name="Gao L.Z."/>
        </authorList>
    </citation>
    <scope>NUCLEOTIDE SEQUENCE [LARGE SCALE GENOMIC DNA]</scope>
    <source>
        <strain evidence="2">cv. GT1</strain>
        <tissue evidence="1">Leaf</tissue>
    </source>
</reference>
<evidence type="ECO:0000313" key="1">
    <source>
        <dbReference type="EMBL" id="KAF2296221.1"/>
    </source>
</evidence>
<gene>
    <name evidence="1" type="ORF">GH714_036901</name>
</gene>
<proteinExistence type="predicted"/>
<dbReference type="Proteomes" id="UP000467840">
    <property type="component" value="Chromosome 7"/>
</dbReference>
<protein>
    <submittedName>
        <fullName evidence="1">Uncharacterized protein</fullName>
    </submittedName>
</protein>
<dbReference type="AlphaFoldDB" id="A0A6A6L4D9"/>
<evidence type="ECO:0000313" key="2">
    <source>
        <dbReference type="Proteomes" id="UP000467840"/>
    </source>
</evidence>
<sequence>MYLSLPSLLAQNLFGASVGQHLEAERMKVCSNITLFSCDNLCGNPLPCGNHYCKKTCLALKSQSAKSLAQHNGQPFEECHLPCEKKRKPT</sequence>